<protein>
    <recommendedName>
        <fullName evidence="3">TolC family protein</fullName>
    </recommendedName>
</protein>
<dbReference type="AlphaFoldDB" id="A0A5B8XUA4"/>
<sequence length="440" mass="48716">MPTLCTVDFSSEGLTMDAVGKWLQISIFAGVFLALTPSGFAQATCPTQSKVEIQNLTTTAEKVWDERYTERRRALGAGRDDAKSLAPGRVRDLNLTFEPEFSLDGQSHEYIGAATLAVELGSLSEARRGAIHADWQALESELLVERWRFVDEVQDAYLVWRGHELERGHLEVYLSEANEELEPIRQAQGRQLISKLDLADMEAEVAWIRAELAEAGRRSRLAAARLEALLGVQCPLELPPATHDAPDKANPWSALVSRAQAFPEVRVYEARRAALEARALVHEVAHPMLLEIGVGARTVAFHENFLGPVLGLTLPLQHPEGPDAALARAEAEAQKSAAEWVAVRIRSELEAEASNFDVLVQGYFELLDGYVRPLEERAALMSEAFKASQVEIDRVIRARRELHEAEHQLILHRAEIDARRLKAGAIQQLLEQSGNTGGNP</sequence>
<accession>A0A5B8XUA4</accession>
<reference evidence="1 2" key="1">
    <citation type="submission" date="2019-08" db="EMBL/GenBank/DDBJ databases">
        <authorList>
            <person name="Liang Q."/>
        </authorList>
    </citation>
    <scope>NUCLEOTIDE SEQUENCE [LARGE SCALE GENOMIC DNA]</scope>
    <source>
        <strain evidence="1 2">V1718</strain>
    </source>
</reference>
<evidence type="ECO:0000313" key="1">
    <source>
        <dbReference type="EMBL" id="QED28488.1"/>
    </source>
</evidence>
<dbReference type="KEGG" id="bbae:FRD01_14860"/>
<keyword evidence="2" id="KW-1185">Reference proteome</keyword>
<gene>
    <name evidence="1" type="ORF">FRD01_14860</name>
</gene>
<evidence type="ECO:0000313" key="2">
    <source>
        <dbReference type="Proteomes" id="UP000321595"/>
    </source>
</evidence>
<dbReference type="EMBL" id="CP042467">
    <property type="protein sequence ID" value="QED28488.1"/>
    <property type="molecule type" value="Genomic_DNA"/>
</dbReference>
<dbReference type="Proteomes" id="UP000321595">
    <property type="component" value="Chromosome"/>
</dbReference>
<dbReference type="RefSeq" id="WP_146960956.1">
    <property type="nucleotide sequence ID" value="NZ_CP042467.1"/>
</dbReference>
<proteinExistence type="predicted"/>
<dbReference type="Gene3D" id="1.20.1600.10">
    <property type="entry name" value="Outer membrane efflux proteins (OEP)"/>
    <property type="match status" value="1"/>
</dbReference>
<dbReference type="SUPFAM" id="SSF56954">
    <property type="entry name" value="Outer membrane efflux proteins (OEP)"/>
    <property type="match status" value="1"/>
</dbReference>
<evidence type="ECO:0008006" key="3">
    <source>
        <dbReference type="Google" id="ProtNLM"/>
    </source>
</evidence>
<organism evidence="1 2">
    <name type="scientific">Microvenator marinus</name>
    <dbReference type="NCBI Taxonomy" id="2600177"/>
    <lineage>
        <taxon>Bacteria</taxon>
        <taxon>Deltaproteobacteria</taxon>
        <taxon>Bradymonadales</taxon>
        <taxon>Microvenatoraceae</taxon>
        <taxon>Microvenator</taxon>
    </lineage>
</organism>
<dbReference type="OrthoDB" id="10010608at2"/>
<name>A0A5B8XUA4_9DELT</name>